<dbReference type="Pfam" id="PF06792">
    <property type="entry name" value="UPF0261"/>
    <property type="match status" value="1"/>
</dbReference>
<accession>A0A921AVZ4</accession>
<dbReference type="InterPro" id="IPR044122">
    <property type="entry name" value="UPF0261_N"/>
</dbReference>
<proteinExistence type="predicted"/>
<reference evidence="2" key="1">
    <citation type="journal article" date="2021" name="PeerJ">
        <title>Extensive microbial diversity within the chicken gut microbiome revealed by metagenomics and culture.</title>
        <authorList>
            <person name="Gilroy R."/>
            <person name="Ravi A."/>
            <person name="Getino M."/>
            <person name="Pursley I."/>
            <person name="Horton D.L."/>
            <person name="Alikhan N.F."/>
            <person name="Baker D."/>
            <person name="Gharbi K."/>
            <person name="Hall N."/>
            <person name="Watson M."/>
            <person name="Adriaenssens E.M."/>
            <person name="Foster-Nyarko E."/>
            <person name="Jarju S."/>
            <person name="Secka A."/>
            <person name="Antonio M."/>
            <person name="Oren A."/>
            <person name="Chaudhuri R.R."/>
            <person name="La Ragione R."/>
            <person name="Hildebrand F."/>
            <person name="Pallen M.J."/>
        </authorList>
    </citation>
    <scope>NUCLEOTIDE SEQUENCE</scope>
    <source>
        <strain evidence="2">ChiGjej2B2-19336</strain>
    </source>
</reference>
<feature type="non-terminal residue" evidence="2">
    <location>
        <position position="68"/>
    </location>
</feature>
<dbReference type="EMBL" id="DYZA01000108">
    <property type="protein sequence ID" value="HJD97104.1"/>
    <property type="molecule type" value="Genomic_DNA"/>
</dbReference>
<dbReference type="GO" id="GO:0005524">
    <property type="term" value="F:ATP binding"/>
    <property type="evidence" value="ECO:0007669"/>
    <property type="project" value="UniProtKB-KW"/>
</dbReference>
<name>A0A921AVZ4_9BACT</name>
<reference evidence="2" key="2">
    <citation type="submission" date="2021-09" db="EMBL/GenBank/DDBJ databases">
        <authorList>
            <person name="Gilroy R."/>
        </authorList>
    </citation>
    <scope>NUCLEOTIDE SEQUENCE</scope>
    <source>
        <strain evidence="2">ChiGjej2B2-19336</strain>
    </source>
</reference>
<comment type="caution">
    <text evidence="2">The sequence shown here is derived from an EMBL/GenBank/DDBJ whole genome shotgun (WGS) entry which is preliminary data.</text>
</comment>
<dbReference type="AlphaFoldDB" id="A0A921AVZ4"/>
<keyword evidence="2" id="KW-0067">ATP-binding</keyword>
<evidence type="ECO:0000313" key="3">
    <source>
        <dbReference type="Proteomes" id="UP000698963"/>
    </source>
</evidence>
<gene>
    <name evidence="2" type="ORF">K8W16_05620</name>
</gene>
<dbReference type="Proteomes" id="UP000698963">
    <property type="component" value="Unassembled WGS sequence"/>
</dbReference>
<feature type="domain" description="UPF0261" evidence="1">
    <location>
        <begin position="3"/>
        <end position="41"/>
    </location>
</feature>
<keyword evidence="2" id="KW-0547">Nucleotide-binding</keyword>
<organism evidence="2 3">
    <name type="scientific">Mailhella massiliensis</name>
    <dbReference type="NCBI Taxonomy" id="1903261"/>
    <lineage>
        <taxon>Bacteria</taxon>
        <taxon>Pseudomonadati</taxon>
        <taxon>Thermodesulfobacteriota</taxon>
        <taxon>Desulfovibrionia</taxon>
        <taxon>Desulfovibrionales</taxon>
        <taxon>Desulfovibrionaceae</taxon>
        <taxon>Mailhella</taxon>
    </lineage>
</organism>
<protein>
    <submittedName>
        <fullName evidence="2">Tm-1-like ATP-binding domain-containing protein</fullName>
    </submittedName>
</protein>
<evidence type="ECO:0000259" key="1">
    <source>
        <dbReference type="Pfam" id="PF06792"/>
    </source>
</evidence>
<dbReference type="Gene3D" id="3.40.50.12020">
    <property type="entry name" value="Uncharacterised protein family UPF0261, NN domain"/>
    <property type="match status" value="1"/>
</dbReference>
<dbReference type="RefSeq" id="WP_304121963.1">
    <property type="nucleotide sequence ID" value="NZ_DYZA01000108.1"/>
</dbReference>
<evidence type="ECO:0000313" key="2">
    <source>
        <dbReference type="EMBL" id="HJD97104.1"/>
    </source>
</evidence>
<sequence length="68" mass="7790">MAQIFIVGTCDTKYAEIMYVANIIRAQGGETCIVDVGVFDKDFPPFEGRMVRLREKRPDFFNNINDRG</sequence>